<feature type="compositionally biased region" description="Acidic residues" evidence="1">
    <location>
        <begin position="111"/>
        <end position="120"/>
    </location>
</feature>
<comment type="caution">
    <text evidence="2">The sequence shown here is derived from an EMBL/GenBank/DDBJ whole genome shotgun (WGS) entry which is preliminary data.</text>
</comment>
<sequence length="120" mass="14032">MPCGKGRRFAAGKELGPYREKLLVFTAFAGDYRHSDLNWFMLESGRIRAPSTIVWRISWPPEKLYYSVPKKEVFQIWAEAKKAEELRLEKERESKRQEKQSRNDAVKSADSNDDSQDVLH</sequence>
<gene>
    <name evidence="2" type="ORF">D0Z07_8458</name>
</gene>
<keyword evidence="3" id="KW-1185">Reference proteome</keyword>
<evidence type="ECO:0000313" key="3">
    <source>
        <dbReference type="Proteomes" id="UP000785200"/>
    </source>
</evidence>
<evidence type="ECO:0000256" key="1">
    <source>
        <dbReference type="SAM" id="MobiDB-lite"/>
    </source>
</evidence>
<proteinExistence type="predicted"/>
<evidence type="ECO:0000313" key="2">
    <source>
        <dbReference type="EMBL" id="KAG0645482.1"/>
    </source>
</evidence>
<organism evidence="2 3">
    <name type="scientific">Hyphodiscus hymeniophilus</name>
    <dbReference type="NCBI Taxonomy" id="353542"/>
    <lineage>
        <taxon>Eukaryota</taxon>
        <taxon>Fungi</taxon>
        <taxon>Dikarya</taxon>
        <taxon>Ascomycota</taxon>
        <taxon>Pezizomycotina</taxon>
        <taxon>Leotiomycetes</taxon>
        <taxon>Helotiales</taxon>
        <taxon>Hyphodiscaceae</taxon>
        <taxon>Hyphodiscus</taxon>
    </lineage>
</organism>
<protein>
    <submittedName>
        <fullName evidence="2">Uncharacterized protein</fullName>
    </submittedName>
</protein>
<accession>A0A9P6VCD3</accession>
<reference evidence="2" key="1">
    <citation type="submission" date="2019-07" db="EMBL/GenBank/DDBJ databases">
        <title>Hyphodiscus hymeniophilus genome sequencing and assembly.</title>
        <authorList>
            <person name="Kramer G."/>
            <person name="Nodwell J."/>
        </authorList>
    </citation>
    <scope>NUCLEOTIDE SEQUENCE</scope>
    <source>
        <strain evidence="2">ATCC 34498</strain>
    </source>
</reference>
<dbReference type="EMBL" id="VNKQ01000018">
    <property type="protein sequence ID" value="KAG0645482.1"/>
    <property type="molecule type" value="Genomic_DNA"/>
</dbReference>
<name>A0A9P6VCD3_9HELO</name>
<feature type="region of interest" description="Disordered" evidence="1">
    <location>
        <begin position="88"/>
        <end position="120"/>
    </location>
</feature>
<dbReference type="Proteomes" id="UP000785200">
    <property type="component" value="Unassembled WGS sequence"/>
</dbReference>
<feature type="compositionally biased region" description="Basic and acidic residues" evidence="1">
    <location>
        <begin position="88"/>
        <end position="107"/>
    </location>
</feature>
<dbReference type="AlphaFoldDB" id="A0A9P6VCD3"/>